<keyword evidence="3" id="KW-1185">Reference proteome</keyword>
<dbReference type="AlphaFoldDB" id="A0AAV9JRW3"/>
<protein>
    <recommendedName>
        <fullName evidence="4">F-box domain-containing protein</fullName>
    </recommendedName>
</protein>
<organism evidence="2 3">
    <name type="scientific">Oleoguttula mirabilis</name>
    <dbReference type="NCBI Taxonomy" id="1507867"/>
    <lineage>
        <taxon>Eukaryota</taxon>
        <taxon>Fungi</taxon>
        <taxon>Dikarya</taxon>
        <taxon>Ascomycota</taxon>
        <taxon>Pezizomycotina</taxon>
        <taxon>Dothideomycetes</taxon>
        <taxon>Dothideomycetidae</taxon>
        <taxon>Mycosphaerellales</taxon>
        <taxon>Teratosphaeriaceae</taxon>
        <taxon>Oleoguttula</taxon>
    </lineage>
</organism>
<reference evidence="2 3" key="1">
    <citation type="submission" date="2021-11" db="EMBL/GenBank/DDBJ databases">
        <title>Black yeast isolated from Biological Soil Crust.</title>
        <authorList>
            <person name="Kurbessoian T."/>
        </authorList>
    </citation>
    <scope>NUCLEOTIDE SEQUENCE [LARGE SCALE GENOMIC DNA]</scope>
    <source>
        <strain evidence="2 3">CCFEE 5522</strain>
    </source>
</reference>
<name>A0AAV9JRW3_9PEZI</name>
<feature type="region of interest" description="Disordered" evidence="1">
    <location>
        <begin position="446"/>
        <end position="478"/>
    </location>
</feature>
<dbReference type="Proteomes" id="UP001324427">
    <property type="component" value="Unassembled WGS sequence"/>
</dbReference>
<sequence>MSLLELPPELLHRICGYCEVAGIKSVRCTSNLLAAIGAEYLLSEVEVFFVRESLDRMMQIAHSPGVAKGLRTLCFQADRLPILACRSDWEGKRDRSDFERETIAATPTSVEIRTLKSTPRGERLLNRRLVKAVETERKLDVKGRISAAYHLYETLLRDESRLETDGTARESLRTLFKASPRLDSIIFTVANELRHTTTTNVDSFNATLTHPFGDRDNQTWCIHQLQATLCAAYDANLDLASLAVATISYRFFDLPPDVADQVYRVASRLRNLRIDFNWCYDNDTDEMDDTELTGLLRDVKDQRLVHFFASASQLHRLKIGGPYADRGALKLPLIDTVGDTIWPRLRTLHLEHFECTQEDLAHLMSRHARTLECVQLGEMTMKEGNWNDFFESIAGKLPVLRKVLLEGQFLCLTGSGVEFDFGDVVNGDIDPFTGLMQDYVVDGGTMPDPTTADEAWDSMTETDEVDGEEEADSEDDLF</sequence>
<feature type="compositionally biased region" description="Acidic residues" evidence="1">
    <location>
        <begin position="454"/>
        <end position="478"/>
    </location>
</feature>
<proteinExistence type="predicted"/>
<gene>
    <name evidence="2" type="ORF">LTR36_010095</name>
</gene>
<evidence type="ECO:0000313" key="2">
    <source>
        <dbReference type="EMBL" id="KAK4548225.1"/>
    </source>
</evidence>
<evidence type="ECO:0008006" key="4">
    <source>
        <dbReference type="Google" id="ProtNLM"/>
    </source>
</evidence>
<comment type="caution">
    <text evidence="2">The sequence shown here is derived from an EMBL/GenBank/DDBJ whole genome shotgun (WGS) entry which is preliminary data.</text>
</comment>
<accession>A0AAV9JRW3</accession>
<evidence type="ECO:0000256" key="1">
    <source>
        <dbReference type="SAM" id="MobiDB-lite"/>
    </source>
</evidence>
<evidence type="ECO:0000313" key="3">
    <source>
        <dbReference type="Proteomes" id="UP001324427"/>
    </source>
</evidence>
<dbReference type="EMBL" id="JAVFHQ010000008">
    <property type="protein sequence ID" value="KAK4548225.1"/>
    <property type="molecule type" value="Genomic_DNA"/>
</dbReference>